<gene>
    <name evidence="3" type="ORF">G6048_28525</name>
</gene>
<feature type="transmembrane region" description="Helical" evidence="2">
    <location>
        <begin position="12"/>
        <end position="29"/>
    </location>
</feature>
<name>A0ABX0DYD9_9ACTN</name>
<keyword evidence="2" id="KW-0472">Membrane</keyword>
<reference evidence="3 4" key="1">
    <citation type="submission" date="2020-02" db="EMBL/GenBank/DDBJ databases">
        <title>Whole-genome analyses of novel actinobacteria.</title>
        <authorList>
            <person name="Sahin N."/>
            <person name="Tokatli A."/>
        </authorList>
    </citation>
    <scope>NUCLEOTIDE SEQUENCE [LARGE SCALE GENOMIC DNA]</scope>
    <source>
        <strain evidence="3 4">YC419</strain>
    </source>
</reference>
<dbReference type="EMBL" id="JAAKZX010000108">
    <property type="protein sequence ID" value="NGO45914.1"/>
    <property type="molecule type" value="Genomic_DNA"/>
</dbReference>
<keyword evidence="2" id="KW-1133">Transmembrane helix</keyword>
<comment type="caution">
    <text evidence="3">The sequence shown here is derived from an EMBL/GenBank/DDBJ whole genome shotgun (WGS) entry which is preliminary data.</text>
</comment>
<keyword evidence="2" id="KW-0812">Transmembrane</keyword>
<evidence type="ECO:0000313" key="4">
    <source>
        <dbReference type="Proteomes" id="UP001518140"/>
    </source>
</evidence>
<dbReference type="RefSeq" id="WP_165342460.1">
    <property type="nucleotide sequence ID" value="NZ_JAAKZX010000108.1"/>
</dbReference>
<evidence type="ECO:0000313" key="3">
    <source>
        <dbReference type="EMBL" id="NGO45914.1"/>
    </source>
</evidence>
<feature type="region of interest" description="Disordered" evidence="1">
    <location>
        <begin position="48"/>
        <end position="76"/>
    </location>
</feature>
<protein>
    <submittedName>
        <fullName evidence="3">Uncharacterized protein</fullName>
    </submittedName>
</protein>
<keyword evidence="4" id="KW-1185">Reference proteome</keyword>
<sequence>MKHTRLSLDGAFFALLGVGLFAIIVLAILNDMGVIDISWLDVEGSSSGDVDPGGYNQGPNHVPARPGSGAGGARGR</sequence>
<evidence type="ECO:0000256" key="2">
    <source>
        <dbReference type="SAM" id="Phobius"/>
    </source>
</evidence>
<accession>A0ABX0DYD9</accession>
<organism evidence="3 4">
    <name type="scientific">Streptomyces ureilyticus</name>
    <dbReference type="NCBI Taxonomy" id="1775131"/>
    <lineage>
        <taxon>Bacteria</taxon>
        <taxon>Bacillati</taxon>
        <taxon>Actinomycetota</taxon>
        <taxon>Actinomycetes</taxon>
        <taxon>Kitasatosporales</taxon>
        <taxon>Streptomycetaceae</taxon>
        <taxon>Streptomyces</taxon>
    </lineage>
</organism>
<evidence type="ECO:0000256" key="1">
    <source>
        <dbReference type="SAM" id="MobiDB-lite"/>
    </source>
</evidence>
<dbReference type="Proteomes" id="UP001518140">
    <property type="component" value="Unassembled WGS sequence"/>
</dbReference>
<proteinExistence type="predicted"/>